<dbReference type="AlphaFoldDB" id="I7LT64"/>
<evidence type="ECO:0000256" key="1">
    <source>
        <dbReference type="SAM" id="MobiDB-lite"/>
    </source>
</evidence>
<sequence length="190" mass="21930">MGQLCFKHDSEHGNNNPNNQNSISKLNYSKQSISKSSNQSFTEDPNNQYISRDIKITLKQKLSEDHDTEDDDFQDSMKQNQNQNSMDDSQQTISHHRNKDQSIRDISPLNNKIDKEILDSSQAKIHSSKLTNTQQKNKKKSKGSYIFTGTLGHNSYLDMSSQSIRSNRAYTESEIMNKQRNPVVKRNFKK</sequence>
<name>I7LT64_TETTS</name>
<feature type="compositionally biased region" description="Basic and acidic residues" evidence="1">
    <location>
        <begin position="1"/>
        <end position="12"/>
    </location>
</feature>
<proteinExistence type="predicted"/>
<feature type="region of interest" description="Disordered" evidence="1">
    <location>
        <begin position="1"/>
        <end position="48"/>
    </location>
</feature>
<dbReference type="RefSeq" id="XP_001032139.1">
    <property type="nucleotide sequence ID" value="XM_001032139.1"/>
</dbReference>
<dbReference type="Proteomes" id="UP000009168">
    <property type="component" value="Unassembled WGS sequence"/>
</dbReference>
<dbReference type="InParanoid" id="I7LT64"/>
<feature type="region of interest" description="Disordered" evidence="1">
    <location>
        <begin position="62"/>
        <end position="109"/>
    </location>
</feature>
<dbReference type="GeneID" id="7830815"/>
<reference evidence="3" key="1">
    <citation type="journal article" date="2006" name="PLoS Biol.">
        <title>Macronuclear genome sequence of the ciliate Tetrahymena thermophila, a model eukaryote.</title>
        <authorList>
            <person name="Eisen J.A."/>
            <person name="Coyne R.S."/>
            <person name="Wu M."/>
            <person name="Wu D."/>
            <person name="Thiagarajan M."/>
            <person name="Wortman J.R."/>
            <person name="Badger J.H."/>
            <person name="Ren Q."/>
            <person name="Amedeo P."/>
            <person name="Jones K.M."/>
            <person name="Tallon L.J."/>
            <person name="Delcher A.L."/>
            <person name="Salzberg S.L."/>
            <person name="Silva J.C."/>
            <person name="Haas B.J."/>
            <person name="Majoros W.H."/>
            <person name="Farzad M."/>
            <person name="Carlton J.M."/>
            <person name="Smith R.K. Jr."/>
            <person name="Garg J."/>
            <person name="Pearlman R.E."/>
            <person name="Karrer K.M."/>
            <person name="Sun L."/>
            <person name="Manning G."/>
            <person name="Elde N.C."/>
            <person name="Turkewitz A.P."/>
            <person name="Asai D.J."/>
            <person name="Wilkes D.E."/>
            <person name="Wang Y."/>
            <person name="Cai H."/>
            <person name="Collins K."/>
            <person name="Stewart B.A."/>
            <person name="Lee S.R."/>
            <person name="Wilamowska K."/>
            <person name="Weinberg Z."/>
            <person name="Ruzzo W.L."/>
            <person name="Wloga D."/>
            <person name="Gaertig J."/>
            <person name="Frankel J."/>
            <person name="Tsao C.-C."/>
            <person name="Gorovsky M.A."/>
            <person name="Keeling P.J."/>
            <person name="Waller R.F."/>
            <person name="Patron N.J."/>
            <person name="Cherry J.M."/>
            <person name="Stover N.A."/>
            <person name="Krieger C.J."/>
            <person name="del Toro C."/>
            <person name="Ryder H.F."/>
            <person name="Williamson S.C."/>
            <person name="Barbeau R.A."/>
            <person name="Hamilton E.P."/>
            <person name="Orias E."/>
        </authorList>
    </citation>
    <scope>NUCLEOTIDE SEQUENCE [LARGE SCALE GENOMIC DNA]</scope>
    <source>
        <strain evidence="3">SB210</strain>
    </source>
</reference>
<keyword evidence="3" id="KW-1185">Reference proteome</keyword>
<feature type="compositionally biased region" description="Low complexity" evidence="1">
    <location>
        <begin position="76"/>
        <end position="91"/>
    </location>
</feature>
<accession>I7LT64</accession>
<protein>
    <submittedName>
        <fullName evidence="2">Uncharacterized protein</fullName>
    </submittedName>
</protein>
<feature type="compositionally biased region" description="Low complexity" evidence="1">
    <location>
        <begin position="29"/>
        <end position="40"/>
    </location>
</feature>
<evidence type="ECO:0000313" key="3">
    <source>
        <dbReference type="Proteomes" id="UP000009168"/>
    </source>
</evidence>
<dbReference type="EMBL" id="GG662490">
    <property type="protein sequence ID" value="EAR84476.1"/>
    <property type="molecule type" value="Genomic_DNA"/>
</dbReference>
<gene>
    <name evidence="2" type="ORF">TTHERM_00691740</name>
</gene>
<organism evidence="2 3">
    <name type="scientific">Tetrahymena thermophila (strain SB210)</name>
    <dbReference type="NCBI Taxonomy" id="312017"/>
    <lineage>
        <taxon>Eukaryota</taxon>
        <taxon>Sar</taxon>
        <taxon>Alveolata</taxon>
        <taxon>Ciliophora</taxon>
        <taxon>Intramacronucleata</taxon>
        <taxon>Oligohymenophorea</taxon>
        <taxon>Hymenostomatida</taxon>
        <taxon>Tetrahymenina</taxon>
        <taxon>Tetrahymenidae</taxon>
        <taxon>Tetrahymena</taxon>
    </lineage>
</organism>
<dbReference type="HOGENOM" id="CLU_1430706_0_0_1"/>
<evidence type="ECO:0000313" key="2">
    <source>
        <dbReference type="EMBL" id="EAR84476.1"/>
    </source>
</evidence>
<dbReference type="KEGG" id="tet:TTHERM_00691740"/>